<feature type="non-terminal residue" evidence="3">
    <location>
        <position position="137"/>
    </location>
</feature>
<feature type="domain" description="DUF7192" evidence="2">
    <location>
        <begin position="20"/>
        <end position="130"/>
    </location>
</feature>
<comment type="caution">
    <text evidence="3">The sequence shown here is derived from an EMBL/GenBank/DDBJ whole genome shotgun (WGS) entry which is preliminary data.</text>
</comment>
<dbReference type="Proteomes" id="UP001165586">
    <property type="component" value="Unassembled WGS sequence"/>
</dbReference>
<organism evidence="3 4">
    <name type="scientific">Herbiconiux daphne</name>
    <dbReference type="NCBI Taxonomy" id="2970914"/>
    <lineage>
        <taxon>Bacteria</taxon>
        <taxon>Bacillati</taxon>
        <taxon>Actinomycetota</taxon>
        <taxon>Actinomycetes</taxon>
        <taxon>Micrococcales</taxon>
        <taxon>Microbacteriaceae</taxon>
        <taxon>Herbiconiux</taxon>
    </lineage>
</organism>
<protein>
    <recommendedName>
        <fullName evidence="2">DUF7192 domain-containing protein</fullName>
    </recommendedName>
</protein>
<sequence length="137" mass="15645">MGNVIKIRKGKDMSKHFGDMVQFESMQEFEKLLAQPRVSGRDDSSNSGSEGFTGTKDYKESEQFRQYGDEKSANSLHKYKATVDDMIEKPIRPRNKTFDDVVGFQPIVPNALMGLPKSMMNQKRTEQKGKVMRIFAD</sequence>
<dbReference type="RefSeq" id="WP_259543105.1">
    <property type="nucleotide sequence ID" value="NZ_JANLCJ010000252.1"/>
</dbReference>
<accession>A0ABT2HA95</accession>
<feature type="compositionally biased region" description="Basic and acidic residues" evidence="1">
    <location>
        <begin position="56"/>
        <end position="72"/>
    </location>
</feature>
<name>A0ABT2HA95_9MICO</name>
<evidence type="ECO:0000313" key="3">
    <source>
        <dbReference type="EMBL" id="MCS5736885.1"/>
    </source>
</evidence>
<reference evidence="3" key="1">
    <citation type="submission" date="2022-08" db="EMBL/GenBank/DDBJ databases">
        <authorList>
            <person name="Deng Y."/>
            <person name="Han X.-F."/>
            <person name="Zhang Y.-Q."/>
        </authorList>
    </citation>
    <scope>NUCLEOTIDE SEQUENCE</scope>
    <source>
        <strain evidence="3">CPCC 203386</strain>
    </source>
</reference>
<feature type="region of interest" description="Disordered" evidence="1">
    <location>
        <begin position="34"/>
        <end position="75"/>
    </location>
</feature>
<dbReference type="Pfam" id="PF23822">
    <property type="entry name" value="DUF7192"/>
    <property type="match status" value="1"/>
</dbReference>
<evidence type="ECO:0000313" key="4">
    <source>
        <dbReference type="Proteomes" id="UP001165586"/>
    </source>
</evidence>
<keyword evidence="4" id="KW-1185">Reference proteome</keyword>
<evidence type="ECO:0000256" key="1">
    <source>
        <dbReference type="SAM" id="MobiDB-lite"/>
    </source>
</evidence>
<dbReference type="InterPro" id="IPR055616">
    <property type="entry name" value="DUF7192"/>
</dbReference>
<evidence type="ECO:0000259" key="2">
    <source>
        <dbReference type="Pfam" id="PF23822"/>
    </source>
</evidence>
<proteinExistence type="predicted"/>
<gene>
    <name evidence="3" type="ORF">N1032_24450</name>
</gene>
<dbReference type="EMBL" id="JANLCJ010000252">
    <property type="protein sequence ID" value="MCS5736885.1"/>
    <property type="molecule type" value="Genomic_DNA"/>
</dbReference>